<accession>A0AAW2FGA5</accession>
<proteinExistence type="predicted"/>
<reference evidence="2 3" key="1">
    <citation type="submission" date="2023-03" db="EMBL/GenBank/DDBJ databases">
        <title>High recombination rates correlate with genetic variation in Cardiocondyla obscurior ants.</title>
        <authorList>
            <person name="Errbii M."/>
        </authorList>
    </citation>
    <scope>NUCLEOTIDE SEQUENCE [LARGE SCALE GENOMIC DNA]</scope>
    <source>
        <strain evidence="2">Alpha-2009</strain>
        <tissue evidence="2">Whole body</tissue>
    </source>
</reference>
<gene>
    <name evidence="2" type="ORF">PUN28_010496</name>
</gene>
<dbReference type="EMBL" id="JADYXP020000010">
    <property type="protein sequence ID" value="KAL0114966.1"/>
    <property type="molecule type" value="Genomic_DNA"/>
</dbReference>
<dbReference type="Proteomes" id="UP001430953">
    <property type="component" value="Unassembled WGS sequence"/>
</dbReference>
<feature type="coiled-coil region" evidence="1">
    <location>
        <begin position="6"/>
        <end position="33"/>
    </location>
</feature>
<name>A0AAW2FGA5_9HYME</name>
<evidence type="ECO:0000256" key="1">
    <source>
        <dbReference type="SAM" id="Coils"/>
    </source>
</evidence>
<sequence>MEDEEITQLRELKEQLVKEVTELKNKLKNQEDNGHQKSIDFNALQFSNEEDQKESPDSLSTRYKAKLCEISGRITGITFKDVDRKWLHDNTYMYTANVVTKTISFNMEMTITFETPNSYNYKIEDITCHFIERDIQDGYMLEISPWFQKIIKMKNFSFLMSAFSDYNENNIFRSKILHNLESKEYANVEQCTREDGGALIHIHSPLNTERNYVIFQWTLKFLDLSWQIEHFFSVKSTKVELEFAKQNRSLLKEFCKTGLTKKNLIELWDKLCVAVDIYHAGNTAQ</sequence>
<keyword evidence="3" id="KW-1185">Reference proteome</keyword>
<evidence type="ECO:0000313" key="3">
    <source>
        <dbReference type="Proteomes" id="UP001430953"/>
    </source>
</evidence>
<keyword evidence="1" id="KW-0175">Coiled coil</keyword>
<comment type="caution">
    <text evidence="2">The sequence shown here is derived from an EMBL/GenBank/DDBJ whole genome shotgun (WGS) entry which is preliminary data.</text>
</comment>
<protein>
    <submittedName>
        <fullName evidence="2">Uncharacterized protein</fullName>
    </submittedName>
</protein>
<dbReference type="AlphaFoldDB" id="A0AAW2FGA5"/>
<organism evidence="2 3">
    <name type="scientific">Cardiocondyla obscurior</name>
    <dbReference type="NCBI Taxonomy" id="286306"/>
    <lineage>
        <taxon>Eukaryota</taxon>
        <taxon>Metazoa</taxon>
        <taxon>Ecdysozoa</taxon>
        <taxon>Arthropoda</taxon>
        <taxon>Hexapoda</taxon>
        <taxon>Insecta</taxon>
        <taxon>Pterygota</taxon>
        <taxon>Neoptera</taxon>
        <taxon>Endopterygota</taxon>
        <taxon>Hymenoptera</taxon>
        <taxon>Apocrita</taxon>
        <taxon>Aculeata</taxon>
        <taxon>Formicoidea</taxon>
        <taxon>Formicidae</taxon>
        <taxon>Myrmicinae</taxon>
        <taxon>Cardiocondyla</taxon>
    </lineage>
</organism>
<evidence type="ECO:0000313" key="2">
    <source>
        <dbReference type="EMBL" id="KAL0114966.1"/>
    </source>
</evidence>